<evidence type="ECO:0000313" key="2">
    <source>
        <dbReference type="EMBL" id="KAJ8873901.1"/>
    </source>
</evidence>
<gene>
    <name evidence="2" type="ORF">PR048_024737</name>
</gene>
<dbReference type="InterPro" id="IPR036397">
    <property type="entry name" value="RNaseH_sf"/>
</dbReference>
<feature type="region of interest" description="Disordered" evidence="1">
    <location>
        <begin position="23"/>
        <end position="58"/>
    </location>
</feature>
<feature type="compositionally biased region" description="Basic and acidic residues" evidence="1">
    <location>
        <begin position="48"/>
        <end position="57"/>
    </location>
</feature>
<feature type="compositionally biased region" description="Polar residues" evidence="1">
    <location>
        <begin position="547"/>
        <end position="558"/>
    </location>
</feature>
<feature type="compositionally biased region" description="Basic and acidic residues" evidence="1">
    <location>
        <begin position="582"/>
        <end position="591"/>
    </location>
</feature>
<feature type="region of interest" description="Disordered" evidence="1">
    <location>
        <begin position="547"/>
        <end position="617"/>
    </location>
</feature>
<keyword evidence="3" id="KW-1185">Reference proteome</keyword>
<dbReference type="Proteomes" id="UP001159363">
    <property type="component" value="Chromosome 9"/>
</dbReference>
<dbReference type="Gene3D" id="3.30.420.10">
    <property type="entry name" value="Ribonuclease H-like superfamily/Ribonuclease H"/>
    <property type="match status" value="1"/>
</dbReference>
<evidence type="ECO:0000256" key="1">
    <source>
        <dbReference type="SAM" id="MobiDB-lite"/>
    </source>
</evidence>
<accession>A0ABQ9GPD9</accession>
<organism evidence="2 3">
    <name type="scientific">Dryococelus australis</name>
    <dbReference type="NCBI Taxonomy" id="614101"/>
    <lineage>
        <taxon>Eukaryota</taxon>
        <taxon>Metazoa</taxon>
        <taxon>Ecdysozoa</taxon>
        <taxon>Arthropoda</taxon>
        <taxon>Hexapoda</taxon>
        <taxon>Insecta</taxon>
        <taxon>Pterygota</taxon>
        <taxon>Neoptera</taxon>
        <taxon>Polyneoptera</taxon>
        <taxon>Phasmatodea</taxon>
        <taxon>Verophasmatodea</taxon>
        <taxon>Anareolatae</taxon>
        <taxon>Phasmatidae</taxon>
        <taxon>Eurycanthinae</taxon>
        <taxon>Dryococelus</taxon>
    </lineage>
</organism>
<dbReference type="EMBL" id="JARBHB010000010">
    <property type="protein sequence ID" value="KAJ8873901.1"/>
    <property type="molecule type" value="Genomic_DNA"/>
</dbReference>
<evidence type="ECO:0000313" key="3">
    <source>
        <dbReference type="Proteomes" id="UP001159363"/>
    </source>
</evidence>
<name>A0ABQ9GPD9_9NEOP</name>
<comment type="caution">
    <text evidence="2">The sequence shown here is derived from an EMBL/GenBank/DDBJ whole genome shotgun (WGS) entry which is preliminary data.</text>
</comment>
<reference evidence="2 3" key="1">
    <citation type="submission" date="2023-02" db="EMBL/GenBank/DDBJ databases">
        <title>LHISI_Scaffold_Assembly.</title>
        <authorList>
            <person name="Stuart O.P."/>
            <person name="Cleave R."/>
            <person name="Magrath M.J.L."/>
            <person name="Mikheyev A.S."/>
        </authorList>
    </citation>
    <scope>NUCLEOTIDE SEQUENCE [LARGE SCALE GENOMIC DNA]</scope>
    <source>
        <strain evidence="2">Daus_M_001</strain>
        <tissue evidence="2">Leg muscle</tissue>
    </source>
</reference>
<sequence>MFWKAVNTEDLSADESEARCIWSSAGMGGRGETGDPRENPTTSGIVQRDSDVQKSKSDPAGNWARWFEKMEKLTIIQIRRSVDWREVMRSITNTKEEEMRVNIKLRIIISGRTRRRFTKRNEKYKFKSCKKTTSWITRKGVVKVKGQGHMFQYGGQHGHLASGMTEYERCLALDPQLLATNSAIPSYSQLPIYPLLTKKREWERRKIKIMEEKGKNKGEGKYKGVRATRWRRTGFKEGSILASNMVIRQYQPESTLKQICIAAHIYFSKEFNKPHRLKMTGTTAQSQHEHTKKRYKTVSARISSASFCDVCKVIDHRYETVSVAILVGGKVWPAQGEDNMSSKASLNFKVTLKLATNQGAATPINYQQRYVALGNQQIGANISATMFKKHEYELDASLGNTPCHCMSPAAAILGTLSTPRLPTCWICKSRRATSCNEQLTSPDSRLPGPSCCSSRAAFSTTAQCEVAGSFVVVVNAFPPLRLRAVTPDLTATVLPTLTETRQGTPISVLRLSYHRKCIPVDFSSRKCVVGTKFTQPGDVKYGSRCRFNNKNDNTTTRNGDWAINPLGRNSPARWTVTHQRRPQQEQDDNRSHHQGTPAEKAQIYPGGPPAGRTVSSRDRLEALDGRLCAPSRDMRLADRDLSSQRSLRRLPLLPERRRASVTFCREQAAWQLADWRQAVFSDDSWFSLNTDDYRIRDWRGVLANRCHDGGAIPYDSRIPLVVTEGGLTVRRYAHGIMSCLTQYRYLWLAFVMSTCFLGSRMAGNFGQRQLRWIWRAVSPAAVVSSSGESLTSNMLPCPSTSPPFSVLQVVQHRTKCILHVLVPCNTCLVWYDILTFSVYLLPCAVPVSTMCPCDGTFRHNLEHIMEMIHQNVEILLYCDPAMQHYKVSQDNTEILYPTQSQSPLRQEDGRLLRIIAQTYRHIKMCALRVDSIVITTSTISTLSGDITTSIRTHTSCECKGWGNGRYPRQPTDQRHRSARFPLAKIPGRPGLEMKPVRLGGRRAVKPFSHRGHLYRHVSYSLPCSATFSVLRIPYNVGRTSSGLTGAIGLLASGLVEGGGGRAHFTVNCLYQNINSATPDQQCSRNRVAGTQKRNENRALGDVVEDDLRHVINPCPKDMPACQYLG</sequence>
<proteinExistence type="predicted"/>
<protein>
    <submittedName>
        <fullName evidence="2">Uncharacterized protein</fullName>
    </submittedName>
</protein>